<dbReference type="RefSeq" id="WP_148699369.1">
    <property type="nucleotide sequence ID" value="NZ_CP007174.1"/>
</dbReference>
<name>A0A075MNV4_9ARCH</name>
<accession>A0A075MNV4</accession>
<dbReference type="KEGG" id="nev:NTE_00290"/>
<dbReference type="GeneID" id="41596952"/>
<dbReference type="EMBL" id="CP007174">
    <property type="protein sequence ID" value="AIF82372.1"/>
    <property type="molecule type" value="Genomic_DNA"/>
</dbReference>
<dbReference type="AlphaFoldDB" id="A0A075MNV4"/>
<gene>
    <name evidence="1" type="ORF">NTE_00290</name>
    <name evidence="2" type="ORF">NTE_01138</name>
</gene>
<proteinExistence type="predicted"/>
<dbReference type="EMBL" id="CP007174">
    <property type="protein sequence ID" value="AIF83211.1"/>
    <property type="molecule type" value="Genomic_DNA"/>
</dbReference>
<keyword evidence="3" id="KW-1185">Reference proteome</keyword>
<dbReference type="HOGENOM" id="CLU_1631559_0_0_2"/>
<sequence length="162" mass="18433">MKYYLDSEISKVAIIKTVESETHKKIWDILAEKGGDLKLTPLQIRLLVHKSLENFSRLHKNYGILPDDVSLMPNVENMYANIWSGGNTLQIQVWVSIKKKNSPADGPPRGNDLRILSTSAKFATYIKTELLTFDHDFIAFEQEIRKTFGLDIINGGTIPHTY</sequence>
<organism evidence="2 3">
    <name type="scientific">Candidatus Nitrososphaera evergladensis SR1</name>
    <dbReference type="NCBI Taxonomy" id="1459636"/>
    <lineage>
        <taxon>Archaea</taxon>
        <taxon>Nitrososphaerota</taxon>
        <taxon>Nitrososphaeria</taxon>
        <taxon>Nitrososphaerales</taxon>
        <taxon>Nitrososphaeraceae</taxon>
        <taxon>Nitrososphaera</taxon>
    </lineage>
</organism>
<reference evidence="2 3" key="1">
    <citation type="journal article" date="2014" name="PLoS ONE">
        <title>Genome Sequence of Candidatus Nitrososphaera evergladensis from Group I.1b Enriched from Everglades Soil Reveals Novel Genomic Features of the Ammonia-Oxidizing Archaea.</title>
        <authorList>
            <person name="Zhalnina K.V."/>
            <person name="Dias R."/>
            <person name="Leonard M.T."/>
            <person name="Dorr de Quadros P."/>
            <person name="Camargo F.A."/>
            <person name="Drew J.C."/>
            <person name="Farmerie W.G."/>
            <person name="Daroub S.H."/>
            <person name="Triplett E.W."/>
        </authorList>
    </citation>
    <scope>NUCLEOTIDE SEQUENCE [LARGE SCALE GENOMIC DNA]</scope>
    <source>
        <strain evidence="2 3">SR1</strain>
    </source>
</reference>
<dbReference type="KEGG" id="nev:NTE_01138"/>
<dbReference type="Proteomes" id="UP000028194">
    <property type="component" value="Chromosome"/>
</dbReference>
<evidence type="ECO:0000313" key="2">
    <source>
        <dbReference type="EMBL" id="AIF83211.1"/>
    </source>
</evidence>
<protein>
    <submittedName>
        <fullName evidence="2">Uncharacterized protein</fullName>
    </submittedName>
</protein>
<evidence type="ECO:0000313" key="1">
    <source>
        <dbReference type="EMBL" id="AIF82372.1"/>
    </source>
</evidence>
<evidence type="ECO:0000313" key="3">
    <source>
        <dbReference type="Proteomes" id="UP000028194"/>
    </source>
</evidence>